<evidence type="ECO:0000313" key="9">
    <source>
        <dbReference type="Proteomes" id="UP001317963"/>
    </source>
</evidence>
<proteinExistence type="predicted"/>
<dbReference type="Proteomes" id="UP001317963">
    <property type="component" value="Chromosome"/>
</dbReference>
<dbReference type="InterPro" id="IPR015797">
    <property type="entry name" value="NUDIX_hydrolase-like_dom_sf"/>
</dbReference>
<dbReference type="EMBL" id="CP036501">
    <property type="protein sequence ID" value="UZP73450.1"/>
    <property type="molecule type" value="Genomic_DNA"/>
</dbReference>
<reference evidence="8 9" key="1">
    <citation type="submission" date="2019-02" db="EMBL/GenBank/DDBJ databases">
        <title>Halieaceae_genomes.</title>
        <authorList>
            <person name="Li S.-H."/>
        </authorList>
    </citation>
    <scope>NUCLEOTIDE SEQUENCE [LARGE SCALE GENOMIC DNA]</scope>
    <source>
        <strain evidence="8 9">JH123</strain>
    </source>
</reference>
<evidence type="ECO:0000256" key="6">
    <source>
        <dbReference type="ARBA" id="ARBA00023211"/>
    </source>
</evidence>
<dbReference type="Gene3D" id="3.90.79.10">
    <property type="entry name" value="Nucleoside Triphosphate Pyrophosphohydrolase"/>
    <property type="match status" value="2"/>
</dbReference>
<keyword evidence="9" id="KW-1185">Reference proteome</keyword>
<dbReference type="SUPFAM" id="SSF55811">
    <property type="entry name" value="Nudix"/>
    <property type="match status" value="1"/>
</dbReference>
<keyword evidence="4 8" id="KW-0378">Hydrolase</keyword>
<evidence type="ECO:0000313" key="8">
    <source>
        <dbReference type="EMBL" id="UZP73450.1"/>
    </source>
</evidence>
<keyword evidence="5" id="KW-0460">Magnesium</keyword>
<dbReference type="PANTHER" id="PTHR12318">
    <property type="entry name" value="TESTOSTERONE-REGULATED PROTEIN RP2"/>
    <property type="match status" value="1"/>
</dbReference>
<keyword evidence="6" id="KW-0464">Manganese</keyword>
<comment type="cofactor">
    <cofactor evidence="1">
        <name>Mn(2+)</name>
        <dbReference type="ChEBI" id="CHEBI:29035"/>
    </cofactor>
</comment>
<dbReference type="Pfam" id="PF00293">
    <property type="entry name" value="NUDIX"/>
    <property type="match status" value="1"/>
</dbReference>
<organism evidence="8 9">
    <name type="scientific">Candidatus Paraluminiphilus aquimaris</name>
    <dbReference type="NCBI Taxonomy" id="2518994"/>
    <lineage>
        <taxon>Bacteria</taxon>
        <taxon>Pseudomonadati</taxon>
        <taxon>Pseudomonadota</taxon>
        <taxon>Gammaproteobacteria</taxon>
        <taxon>Cellvibrionales</taxon>
        <taxon>Halieaceae</taxon>
        <taxon>Candidatus Paraluminiphilus</taxon>
    </lineage>
</organism>
<dbReference type="CDD" id="cd18870">
    <property type="entry name" value="NUDIX_AcylCoAdiphos_Nudt19"/>
    <property type="match status" value="1"/>
</dbReference>
<evidence type="ECO:0000256" key="1">
    <source>
        <dbReference type="ARBA" id="ARBA00001936"/>
    </source>
</evidence>
<dbReference type="GO" id="GO:0016787">
    <property type="term" value="F:hydrolase activity"/>
    <property type="evidence" value="ECO:0007669"/>
    <property type="project" value="UniProtKB-KW"/>
</dbReference>
<evidence type="ECO:0000256" key="4">
    <source>
        <dbReference type="ARBA" id="ARBA00022801"/>
    </source>
</evidence>
<feature type="domain" description="Nudix hydrolase" evidence="7">
    <location>
        <begin position="6"/>
        <end position="151"/>
    </location>
</feature>
<dbReference type="PROSITE" id="PS51462">
    <property type="entry name" value="NUDIX"/>
    <property type="match status" value="1"/>
</dbReference>
<comment type="cofactor">
    <cofactor evidence="2">
        <name>Mg(2+)</name>
        <dbReference type="ChEBI" id="CHEBI:18420"/>
    </cofactor>
</comment>
<sequence>MSEVKSLRPASTVVLLRDTEGGLETLMLKRNKALMFAGGLWVFPGGAIDQADIDAGQGDPDAAARIAAAREAQEECGLTPDLNNMIQLSQWTTPTAEPKRFQTWIFAAPIAHDHAVTIDGGEIHDHEWMRVADVVKAHKSGEMGMMPPTYITLCSLLGYQNTAEMIEGERPVAPPEVLPIFAKEGDSVLVMFKGDAGYENGESTTPGARHRAVMHDGSWEYLYEGVSEAQPSFVQR</sequence>
<evidence type="ECO:0000256" key="2">
    <source>
        <dbReference type="ARBA" id="ARBA00001946"/>
    </source>
</evidence>
<gene>
    <name evidence="8" type="ORF">E0F26_01295</name>
</gene>
<name>A0ABY6Q3K6_9GAMM</name>
<evidence type="ECO:0000256" key="5">
    <source>
        <dbReference type="ARBA" id="ARBA00022842"/>
    </source>
</evidence>
<accession>A0ABY6Q3K6</accession>
<dbReference type="InterPro" id="IPR039121">
    <property type="entry name" value="NUDT19"/>
</dbReference>
<protein>
    <submittedName>
        <fullName evidence="8">NUDIX hydrolase</fullName>
    </submittedName>
</protein>
<dbReference type="PANTHER" id="PTHR12318:SF0">
    <property type="entry name" value="ACYL-COENZYME A DIPHOSPHATASE NUDT19"/>
    <property type="match status" value="1"/>
</dbReference>
<evidence type="ECO:0000256" key="3">
    <source>
        <dbReference type="ARBA" id="ARBA00022723"/>
    </source>
</evidence>
<dbReference type="RefSeq" id="WP_279242237.1">
    <property type="nucleotide sequence ID" value="NZ_CP036501.1"/>
</dbReference>
<keyword evidence="3" id="KW-0479">Metal-binding</keyword>
<dbReference type="InterPro" id="IPR000086">
    <property type="entry name" value="NUDIX_hydrolase_dom"/>
</dbReference>
<evidence type="ECO:0000259" key="7">
    <source>
        <dbReference type="PROSITE" id="PS51462"/>
    </source>
</evidence>